<evidence type="ECO:0000256" key="3">
    <source>
        <dbReference type="ARBA" id="ARBA00022553"/>
    </source>
</evidence>
<dbReference type="Gene3D" id="1.20.5.1930">
    <property type="match status" value="1"/>
</dbReference>
<evidence type="ECO:0000256" key="5">
    <source>
        <dbReference type="ARBA" id="ARBA00022741"/>
    </source>
</evidence>
<name>A0ABW6S6G9_9NOCA</name>
<feature type="transmembrane region" description="Helical" evidence="11">
    <location>
        <begin position="43"/>
        <end position="62"/>
    </location>
</feature>
<dbReference type="SUPFAM" id="SSF55874">
    <property type="entry name" value="ATPase domain of HSP90 chaperone/DNA topoisomerase II/histidine kinase"/>
    <property type="match status" value="1"/>
</dbReference>
<evidence type="ECO:0000313" key="14">
    <source>
        <dbReference type="Proteomes" id="UP001601992"/>
    </source>
</evidence>
<dbReference type="RefSeq" id="WP_040828496.1">
    <property type="nucleotide sequence ID" value="NZ_JBIAQY010000011.1"/>
</dbReference>
<keyword evidence="11" id="KW-0812">Transmembrane</keyword>
<feature type="domain" description="Signal transduction histidine kinase subgroup 3 dimerisation and phosphoacceptor" evidence="12">
    <location>
        <begin position="191"/>
        <end position="256"/>
    </location>
</feature>
<keyword evidence="7" id="KW-0067">ATP-binding</keyword>
<feature type="transmembrane region" description="Helical" evidence="11">
    <location>
        <begin position="12"/>
        <end position="31"/>
    </location>
</feature>
<dbReference type="GO" id="GO:0016301">
    <property type="term" value="F:kinase activity"/>
    <property type="evidence" value="ECO:0007669"/>
    <property type="project" value="UniProtKB-KW"/>
</dbReference>
<feature type="region of interest" description="Disordered" evidence="10">
    <location>
        <begin position="344"/>
        <end position="364"/>
    </location>
</feature>
<dbReference type="Proteomes" id="UP001601992">
    <property type="component" value="Unassembled WGS sequence"/>
</dbReference>
<evidence type="ECO:0000256" key="6">
    <source>
        <dbReference type="ARBA" id="ARBA00022777"/>
    </source>
</evidence>
<feature type="compositionally biased region" description="Polar residues" evidence="10">
    <location>
        <begin position="345"/>
        <end position="356"/>
    </location>
</feature>
<dbReference type="PANTHER" id="PTHR24421:SF10">
    <property type="entry name" value="NITRATE_NITRITE SENSOR PROTEIN NARQ"/>
    <property type="match status" value="1"/>
</dbReference>
<keyword evidence="11" id="KW-0472">Membrane</keyword>
<reference evidence="13 14" key="1">
    <citation type="submission" date="2024-10" db="EMBL/GenBank/DDBJ databases">
        <title>The Natural Products Discovery Center: Release of the First 8490 Sequenced Strains for Exploring Actinobacteria Biosynthetic Diversity.</title>
        <authorList>
            <person name="Kalkreuter E."/>
            <person name="Kautsar S.A."/>
            <person name="Yang D."/>
            <person name="Bader C.D."/>
            <person name="Teijaro C.N."/>
            <person name="Fluegel L."/>
            <person name="Davis C.M."/>
            <person name="Simpson J.R."/>
            <person name="Lauterbach L."/>
            <person name="Steele A.D."/>
            <person name="Gui C."/>
            <person name="Meng S."/>
            <person name="Li G."/>
            <person name="Viehrig K."/>
            <person name="Ye F."/>
            <person name="Su P."/>
            <person name="Kiefer A.F."/>
            <person name="Nichols A."/>
            <person name="Cepeda A.J."/>
            <person name="Yan W."/>
            <person name="Fan B."/>
            <person name="Jiang Y."/>
            <person name="Adhikari A."/>
            <person name="Zheng C.-J."/>
            <person name="Schuster L."/>
            <person name="Cowan T.M."/>
            <person name="Smanski M.J."/>
            <person name="Chevrette M.G."/>
            <person name="De Carvalho L.P.S."/>
            <person name="Shen B."/>
        </authorList>
    </citation>
    <scope>NUCLEOTIDE SEQUENCE [LARGE SCALE GENOMIC DNA]</scope>
    <source>
        <strain evidence="13 14">NPDC002593</strain>
    </source>
</reference>
<keyword evidence="9" id="KW-0175">Coiled coil</keyword>
<keyword evidence="8" id="KW-0902">Two-component regulatory system</keyword>
<evidence type="ECO:0000256" key="1">
    <source>
        <dbReference type="ARBA" id="ARBA00000085"/>
    </source>
</evidence>
<evidence type="ECO:0000256" key="8">
    <source>
        <dbReference type="ARBA" id="ARBA00023012"/>
    </source>
</evidence>
<evidence type="ECO:0000256" key="2">
    <source>
        <dbReference type="ARBA" id="ARBA00012438"/>
    </source>
</evidence>
<protein>
    <recommendedName>
        <fullName evidence="2">histidine kinase</fullName>
        <ecNumber evidence="2">2.7.13.3</ecNumber>
    </recommendedName>
</protein>
<dbReference type="PANTHER" id="PTHR24421">
    <property type="entry name" value="NITRATE/NITRITE SENSOR PROTEIN NARX-RELATED"/>
    <property type="match status" value="1"/>
</dbReference>
<evidence type="ECO:0000256" key="4">
    <source>
        <dbReference type="ARBA" id="ARBA00022679"/>
    </source>
</evidence>
<evidence type="ECO:0000256" key="11">
    <source>
        <dbReference type="SAM" id="Phobius"/>
    </source>
</evidence>
<evidence type="ECO:0000256" key="9">
    <source>
        <dbReference type="SAM" id="Coils"/>
    </source>
</evidence>
<comment type="caution">
    <text evidence="13">The sequence shown here is derived from an EMBL/GenBank/DDBJ whole genome shotgun (WGS) entry which is preliminary data.</text>
</comment>
<keyword evidence="6 13" id="KW-0418">Kinase</keyword>
<evidence type="ECO:0000256" key="10">
    <source>
        <dbReference type="SAM" id="MobiDB-lite"/>
    </source>
</evidence>
<accession>A0ABW6S6G9</accession>
<sequence length="398" mass="42701">MEARVRPSGRVLLPTLIAAVVQVGAGAKANAHWHATGSRELDALGYALLLAGPVLLLARRAYPRAVLYAVLVVTLAYLVLGYGYGPIFIALAIAFLAAARRGSRWWTYPIVPLGYLLMVWPAPFTHGHPTNYWQIIGLFAWLSVLVALAEGIRQRRAVLIARRQRAEAAQRNEQAERAREQAQREQRATQERLAIARELHDVLAHSLSLINVQSSVALELLDRKPEQAATALAAIKTASRDALGEVHALLQSIRSGAETVAAPTSPAVRVGDLDALIEPARSAGLLVRTEVTGDPVRLPAVLDVAAARIVQESLTNVLRHASGASAVVGVHYSPDELRVVVENTAPANTPQPSTTPGGNGIPGMLERAHALNGELSAIALRHGGFRVTARLPIPQEPR</sequence>
<feature type="transmembrane region" description="Helical" evidence="11">
    <location>
        <begin position="68"/>
        <end position="98"/>
    </location>
</feature>
<keyword evidence="3" id="KW-0597">Phosphoprotein</keyword>
<feature type="transmembrane region" description="Helical" evidence="11">
    <location>
        <begin position="132"/>
        <end position="152"/>
    </location>
</feature>
<keyword evidence="14" id="KW-1185">Reference proteome</keyword>
<evidence type="ECO:0000313" key="13">
    <source>
        <dbReference type="EMBL" id="MFF3571872.1"/>
    </source>
</evidence>
<gene>
    <name evidence="13" type="ORF">ACFYXQ_29235</name>
</gene>
<keyword evidence="5" id="KW-0547">Nucleotide-binding</keyword>
<dbReference type="InterPro" id="IPR036890">
    <property type="entry name" value="HATPase_C_sf"/>
</dbReference>
<comment type="catalytic activity">
    <reaction evidence="1">
        <text>ATP + protein L-histidine = ADP + protein N-phospho-L-histidine.</text>
        <dbReference type="EC" id="2.7.13.3"/>
    </reaction>
</comment>
<dbReference type="InterPro" id="IPR011712">
    <property type="entry name" value="Sig_transdc_His_kin_sub3_dim/P"/>
</dbReference>
<dbReference type="EMBL" id="JBIAQY010000011">
    <property type="protein sequence ID" value="MFF3571872.1"/>
    <property type="molecule type" value="Genomic_DNA"/>
</dbReference>
<evidence type="ECO:0000256" key="7">
    <source>
        <dbReference type="ARBA" id="ARBA00022840"/>
    </source>
</evidence>
<evidence type="ECO:0000259" key="12">
    <source>
        <dbReference type="Pfam" id="PF07730"/>
    </source>
</evidence>
<feature type="coiled-coil region" evidence="9">
    <location>
        <begin position="158"/>
        <end position="199"/>
    </location>
</feature>
<keyword evidence="11" id="KW-1133">Transmembrane helix</keyword>
<proteinExistence type="predicted"/>
<dbReference type="InterPro" id="IPR050482">
    <property type="entry name" value="Sensor_HK_TwoCompSys"/>
</dbReference>
<dbReference type="CDD" id="cd16917">
    <property type="entry name" value="HATPase_UhpB-NarQ-NarX-like"/>
    <property type="match status" value="1"/>
</dbReference>
<dbReference type="Pfam" id="PF07730">
    <property type="entry name" value="HisKA_3"/>
    <property type="match status" value="1"/>
</dbReference>
<dbReference type="Gene3D" id="3.30.565.10">
    <property type="entry name" value="Histidine kinase-like ATPase, C-terminal domain"/>
    <property type="match status" value="1"/>
</dbReference>
<dbReference type="EC" id="2.7.13.3" evidence="2"/>
<organism evidence="13 14">
    <name type="scientific">Nocardia jiangxiensis</name>
    <dbReference type="NCBI Taxonomy" id="282685"/>
    <lineage>
        <taxon>Bacteria</taxon>
        <taxon>Bacillati</taxon>
        <taxon>Actinomycetota</taxon>
        <taxon>Actinomycetes</taxon>
        <taxon>Mycobacteriales</taxon>
        <taxon>Nocardiaceae</taxon>
        <taxon>Nocardia</taxon>
    </lineage>
</organism>
<keyword evidence="4" id="KW-0808">Transferase</keyword>